<dbReference type="CDD" id="cd02955">
    <property type="entry name" value="SSP411"/>
    <property type="match status" value="1"/>
</dbReference>
<gene>
    <name evidence="2" type="ORF">OXIME_001118</name>
</gene>
<dbReference type="GeneID" id="95967855"/>
<proteinExistence type="predicted"/>
<accession>A0AAX4NGC7</accession>
<dbReference type="Gene3D" id="1.50.10.10">
    <property type="match status" value="2"/>
</dbReference>
<evidence type="ECO:0000313" key="3">
    <source>
        <dbReference type="Proteomes" id="UP001451606"/>
    </source>
</evidence>
<evidence type="ECO:0000313" key="2">
    <source>
        <dbReference type="EMBL" id="WYY00541.1"/>
    </source>
</evidence>
<dbReference type="InterPro" id="IPR012341">
    <property type="entry name" value="6hp_glycosidase-like_sf"/>
</dbReference>
<name>A0AAX4NGC7_9ARCH</name>
<dbReference type="Gene3D" id="3.40.30.10">
    <property type="entry name" value="Glutaredoxin"/>
    <property type="match status" value="1"/>
</dbReference>
<dbReference type="SUPFAM" id="SSF52833">
    <property type="entry name" value="Thioredoxin-like"/>
    <property type="match status" value="1"/>
</dbReference>
<dbReference type="GO" id="GO:0005975">
    <property type="term" value="P:carbohydrate metabolic process"/>
    <property type="evidence" value="ECO:0007669"/>
    <property type="project" value="InterPro"/>
</dbReference>
<dbReference type="EMBL" id="CP133772">
    <property type="protein sequence ID" value="WYY00541.1"/>
    <property type="molecule type" value="Genomic_DNA"/>
</dbReference>
<dbReference type="PIRSF" id="PIRSF006402">
    <property type="entry name" value="UCP006402_thioredoxin"/>
    <property type="match status" value="1"/>
</dbReference>
<keyword evidence="3" id="KW-1185">Reference proteome</keyword>
<dbReference type="InterPro" id="IPR004879">
    <property type="entry name" value="Ssp411-like_TRX"/>
</dbReference>
<dbReference type="PANTHER" id="PTHR42899">
    <property type="entry name" value="SPERMATOGENESIS-ASSOCIATED PROTEIN 20"/>
    <property type="match status" value="1"/>
</dbReference>
<organism evidence="2 3">
    <name type="scientific">Oxyplasma meridianum</name>
    <dbReference type="NCBI Taxonomy" id="3073602"/>
    <lineage>
        <taxon>Archaea</taxon>
        <taxon>Methanobacteriati</taxon>
        <taxon>Thermoplasmatota</taxon>
        <taxon>Thermoplasmata</taxon>
        <taxon>Thermoplasmatales</taxon>
        <taxon>Thermoplasmataceae</taxon>
        <taxon>Oxyplasma</taxon>
    </lineage>
</organism>
<feature type="domain" description="Spermatogenesis-associated protein 20-like TRX" evidence="1">
    <location>
        <begin position="6"/>
        <end position="166"/>
    </location>
</feature>
<dbReference type="InterPro" id="IPR008928">
    <property type="entry name" value="6-hairpin_glycosidase_sf"/>
</dbReference>
<dbReference type="KEGG" id="omr:OXIME_001118"/>
<dbReference type="Proteomes" id="UP001451606">
    <property type="component" value="Chromosome"/>
</dbReference>
<dbReference type="PANTHER" id="PTHR42899:SF1">
    <property type="entry name" value="SPERMATOGENESIS-ASSOCIATED PROTEIN 20"/>
    <property type="match status" value="1"/>
</dbReference>
<evidence type="ECO:0000259" key="1">
    <source>
        <dbReference type="Pfam" id="PF03190"/>
    </source>
</evidence>
<dbReference type="InterPro" id="IPR024705">
    <property type="entry name" value="Ssp411"/>
</dbReference>
<dbReference type="AlphaFoldDB" id="A0AAX4NGC7"/>
<dbReference type="InterPro" id="IPR036249">
    <property type="entry name" value="Thioredoxin-like_sf"/>
</dbReference>
<dbReference type="SUPFAM" id="SSF48208">
    <property type="entry name" value="Six-hairpin glycosidases"/>
    <property type="match status" value="1"/>
</dbReference>
<dbReference type="Pfam" id="PF03190">
    <property type="entry name" value="Thioredox_DsbH"/>
    <property type="match status" value="1"/>
</dbReference>
<reference evidence="2 3" key="1">
    <citation type="submission" date="2023-09" db="EMBL/GenBank/DDBJ databases">
        <authorList>
            <person name="Golyshina O.V."/>
            <person name="Lunev E.A."/>
            <person name="Bargiela R."/>
            <person name="Gaines M.C."/>
            <person name="Daum B."/>
            <person name="Bale N.J."/>
            <person name="Koenen M."/>
            <person name="Sinninghe Damst J.S."/>
            <person name="Yakimov M."/>
            <person name="Golyshin P.N."/>
        </authorList>
    </citation>
    <scope>NUCLEOTIDE SEQUENCE [LARGE SCALE GENOMIC DNA]</scope>
    <source>
        <strain evidence="2 3">M1</strain>
    </source>
</reference>
<dbReference type="RefSeq" id="WP_393970876.1">
    <property type="nucleotide sequence ID" value="NZ_CP133772.1"/>
</dbReference>
<sequence>MEMYSNKLINEKSPYLLQHAHNPVNWYPWGEEAFEAASKENKLIFLSIGYSTCHWCHVMERESFTDKEVADAMNETFISIKVDREERPDIDNIYMTVCQMTVGGGGWPLNVILTPDRRPVFALTYMPKESRRGMMGILELCSNLKELWLNDREGVEKRANEIMVNLERNARTHRSGQIGNDVFQNAFQGFLDSFDDANGGFGTSPKFPTPHNLIYLTRYYRRTGEERSLQMVTKTLKKMRNGGIFDQIGFGFHRYSTDAAWVVPHFEKMIYDQALLMIAYVEAYQATRKDFYRKVAWEIFDFVRRELTDPEGGFYSALDADSEGMEGKFYTWTAAEIRSVLGQDSYEIFSDYYNVIETGNFIEESTGRRTGRNLLTVNYDMKQFAKDRNIREKDLEEILEDSRRKLLAFRGRRIRPHLDDKVLADMNGLMIAALSYAGRTLKNKEMVEAAKKSAQFILHNMLSENGTLYHRYREGNVAIDGFLDDYSFMIYGLLELYESTFDSEYAKRALELQDSLLRKFSDEENGGFYMSASDRKDLVIRTKQAHDGAIPSGNSIEMMNLVKFYLLKSEPAYEDLAYRTINAFGKEIENSPTNYSFSLIAADILMNKAYSIVVIGNREDEKTIRMIDTVMGCYLPQAVVILKTPGDKIVSEVFENLSSMKPVNNETTAYVCTEKMCLPPFTDPVKMGEALKD</sequence>
<protein>
    <submittedName>
        <fullName evidence="2">Thioredoxin domain-containing protein</fullName>
    </submittedName>
</protein>